<organism evidence="10 11">
    <name type="scientific">Artemisia annua</name>
    <name type="common">Sweet wormwood</name>
    <dbReference type="NCBI Taxonomy" id="35608"/>
    <lineage>
        <taxon>Eukaryota</taxon>
        <taxon>Viridiplantae</taxon>
        <taxon>Streptophyta</taxon>
        <taxon>Embryophyta</taxon>
        <taxon>Tracheophyta</taxon>
        <taxon>Spermatophyta</taxon>
        <taxon>Magnoliopsida</taxon>
        <taxon>eudicotyledons</taxon>
        <taxon>Gunneridae</taxon>
        <taxon>Pentapetalae</taxon>
        <taxon>asterids</taxon>
        <taxon>campanulids</taxon>
        <taxon>Asterales</taxon>
        <taxon>Asteraceae</taxon>
        <taxon>Asteroideae</taxon>
        <taxon>Anthemideae</taxon>
        <taxon>Artemisiinae</taxon>
        <taxon>Artemisia</taxon>
    </lineage>
</organism>
<evidence type="ECO:0000256" key="1">
    <source>
        <dbReference type="ARBA" id="ARBA00004123"/>
    </source>
</evidence>
<reference evidence="10 11" key="1">
    <citation type="journal article" date="2018" name="Mol. Plant">
        <title>The genome of Artemisia annua provides insight into the evolution of Asteraceae family and artemisinin biosynthesis.</title>
        <authorList>
            <person name="Shen Q."/>
            <person name="Zhang L."/>
            <person name="Liao Z."/>
            <person name="Wang S."/>
            <person name="Yan T."/>
            <person name="Shi P."/>
            <person name="Liu M."/>
            <person name="Fu X."/>
            <person name="Pan Q."/>
            <person name="Wang Y."/>
            <person name="Lv Z."/>
            <person name="Lu X."/>
            <person name="Zhang F."/>
            <person name="Jiang W."/>
            <person name="Ma Y."/>
            <person name="Chen M."/>
            <person name="Hao X."/>
            <person name="Li L."/>
            <person name="Tang Y."/>
            <person name="Lv G."/>
            <person name="Zhou Y."/>
            <person name="Sun X."/>
            <person name="Brodelius P.E."/>
            <person name="Rose J.K.C."/>
            <person name="Tang K."/>
        </authorList>
    </citation>
    <scope>NUCLEOTIDE SEQUENCE [LARGE SCALE GENOMIC DNA]</scope>
    <source>
        <strain evidence="11">cv. Huhao1</strain>
        <tissue evidence="10">Leaf</tissue>
    </source>
</reference>
<evidence type="ECO:0000256" key="7">
    <source>
        <dbReference type="ARBA" id="ARBA00023242"/>
    </source>
</evidence>
<dbReference type="GO" id="GO:0005789">
    <property type="term" value="C:endoplasmic reticulum membrane"/>
    <property type="evidence" value="ECO:0007669"/>
    <property type="project" value="UniProtKB-SubCell"/>
</dbReference>
<name>A0A2U1L078_ARTAN</name>
<dbReference type="PANTHER" id="PTHR47416:SF8">
    <property type="entry name" value="BASIC-LEUCINE ZIPPER TRANSCRIPTION FACTOR E-RELATED"/>
    <property type="match status" value="1"/>
</dbReference>
<dbReference type="GO" id="GO:0003700">
    <property type="term" value="F:DNA-binding transcription factor activity"/>
    <property type="evidence" value="ECO:0007669"/>
    <property type="project" value="InterPro"/>
</dbReference>
<comment type="caution">
    <text evidence="10">The sequence shown here is derived from an EMBL/GenBank/DDBJ whole genome shotgun (WGS) entry which is preliminary data.</text>
</comment>
<evidence type="ECO:0000313" key="11">
    <source>
        <dbReference type="Proteomes" id="UP000245207"/>
    </source>
</evidence>
<dbReference type="OrthoDB" id="674948at2759"/>
<evidence type="ECO:0000256" key="5">
    <source>
        <dbReference type="ARBA" id="ARBA00023125"/>
    </source>
</evidence>
<evidence type="ECO:0000259" key="9">
    <source>
        <dbReference type="SMART" id="SM00338"/>
    </source>
</evidence>
<accession>A0A2U1L078</accession>
<feature type="region of interest" description="Disordered" evidence="8">
    <location>
        <begin position="25"/>
        <end position="50"/>
    </location>
</feature>
<keyword evidence="5" id="KW-0238">DNA-binding</keyword>
<dbReference type="SMART" id="SM00338">
    <property type="entry name" value="BRLZ"/>
    <property type="match status" value="1"/>
</dbReference>
<evidence type="ECO:0000256" key="6">
    <source>
        <dbReference type="ARBA" id="ARBA00023163"/>
    </source>
</evidence>
<dbReference type="InterPro" id="IPR046347">
    <property type="entry name" value="bZIP_sf"/>
</dbReference>
<dbReference type="GO" id="GO:0003677">
    <property type="term" value="F:DNA binding"/>
    <property type="evidence" value="ECO:0007669"/>
    <property type="project" value="UniProtKB-KW"/>
</dbReference>
<evidence type="ECO:0000256" key="2">
    <source>
        <dbReference type="ARBA" id="ARBA00004389"/>
    </source>
</evidence>
<feature type="domain" description="BZIP" evidence="9">
    <location>
        <begin position="35"/>
        <end position="96"/>
    </location>
</feature>
<proteinExistence type="inferred from homology"/>
<keyword evidence="11" id="KW-1185">Reference proteome</keyword>
<keyword evidence="4" id="KW-0805">Transcription regulation</keyword>
<dbReference type="Gene3D" id="1.20.5.170">
    <property type="match status" value="1"/>
</dbReference>
<keyword evidence="6" id="KW-0804">Transcription</keyword>
<dbReference type="CDD" id="cd14704">
    <property type="entry name" value="bZIP_HY5-like"/>
    <property type="match status" value="1"/>
</dbReference>
<evidence type="ECO:0000256" key="4">
    <source>
        <dbReference type="ARBA" id="ARBA00023015"/>
    </source>
</evidence>
<keyword evidence="7" id="KW-0539">Nucleus</keyword>
<gene>
    <name evidence="10" type="ORF">CTI12_AA527390</name>
</gene>
<comment type="subcellular location">
    <subcellularLocation>
        <location evidence="2">Endoplasmic reticulum membrane</location>
        <topology evidence="2">Single-pass membrane protein</topology>
    </subcellularLocation>
    <subcellularLocation>
        <location evidence="1">Nucleus</location>
    </subcellularLocation>
</comment>
<dbReference type="Proteomes" id="UP000245207">
    <property type="component" value="Unassembled WGS sequence"/>
</dbReference>
<dbReference type="PANTHER" id="PTHR47416">
    <property type="entry name" value="BASIC-LEUCINE ZIPPER TRANSCRIPTION FACTOR F-RELATED"/>
    <property type="match status" value="1"/>
</dbReference>
<dbReference type="EMBL" id="PKPP01012451">
    <property type="protein sequence ID" value="PWA42364.1"/>
    <property type="molecule type" value="Genomic_DNA"/>
</dbReference>
<sequence>MEDETMVMDWDDELDLVDLDTLFDQIPNNNNNHENEGQSPQLRNKDAALRSRERKKTYVKELEMKSRYYEAECRRLGSMLQCFMAENQALRFSLHSSKLTFDTTSITKQESAVLFLGIIPAVGFPAMVDGRSLSAARPSKSTGGGVNGTGNILGKTRVSCFHGFLVELLSVMIQFYG</sequence>
<evidence type="ECO:0000256" key="3">
    <source>
        <dbReference type="ARBA" id="ARBA00007163"/>
    </source>
</evidence>
<evidence type="ECO:0000256" key="8">
    <source>
        <dbReference type="SAM" id="MobiDB-lite"/>
    </source>
</evidence>
<protein>
    <recommendedName>
        <fullName evidence="9">BZIP domain-containing protein</fullName>
    </recommendedName>
</protein>
<dbReference type="GO" id="GO:0005634">
    <property type="term" value="C:nucleus"/>
    <property type="evidence" value="ECO:0007669"/>
    <property type="project" value="UniProtKB-SubCell"/>
</dbReference>
<dbReference type="SUPFAM" id="SSF57959">
    <property type="entry name" value="Leucine zipper domain"/>
    <property type="match status" value="1"/>
</dbReference>
<comment type="similarity">
    <text evidence="3">Belongs to the bZIP family.</text>
</comment>
<evidence type="ECO:0000313" key="10">
    <source>
        <dbReference type="EMBL" id="PWA42364.1"/>
    </source>
</evidence>
<dbReference type="AlphaFoldDB" id="A0A2U1L078"/>
<dbReference type="STRING" id="35608.A0A2U1L078"/>
<dbReference type="InterPro" id="IPR004827">
    <property type="entry name" value="bZIP"/>
</dbReference>